<evidence type="ECO:0000313" key="2">
    <source>
        <dbReference type="EMBL" id="KKB63534.1"/>
    </source>
</evidence>
<proteinExistence type="inferred from homology"/>
<gene>
    <name evidence="1" type="primary">rlmJ</name>
    <name evidence="2" type="ORF">WM40_11020</name>
</gene>
<dbReference type="InterPro" id="IPR007473">
    <property type="entry name" value="RlmJ"/>
</dbReference>
<sequence>MFSYRHGFHAGNHADVLKHAMLVALLRYMARKDKAYWYVDTHAGAGAYALTEGFAAKREEFNNGIGRLWTGQNSGASALTPPPTLIVDYLDQVAAMNTDGQLRFYPGSPYLAWQLLREQDRMRLFELHPSEIDILADNFSRADKRAVITKADGFDALRSVMPPVSRRALTLIDPSYEDKSDYARTLATVSDAMKRFATGVYAIWYPIVSRPESVAFPKQLHTLGAGAWLHATLRVARPSSDGFGLHGSGMFIVNPPYLLEGLLQEALPWLCDTLAGDDGAAWSLEAYIP</sequence>
<keyword evidence="1" id="KW-0949">S-adenosyl-L-methionine</keyword>
<dbReference type="RefSeq" id="WP_046152876.1">
    <property type="nucleotide sequence ID" value="NZ_CADFGU010000001.1"/>
</dbReference>
<dbReference type="AlphaFoldDB" id="A0A0F5K0Z8"/>
<dbReference type="PANTHER" id="PTHR37426:SF1">
    <property type="entry name" value="RIBOSOMAL RNA LARGE SUBUNIT METHYLTRANSFERASE J"/>
    <property type="match status" value="1"/>
</dbReference>
<comment type="catalytic activity">
    <reaction evidence="1">
        <text>adenosine(2030) in 23S rRNA + S-adenosyl-L-methionine = N(6)-methyladenosine(2030) in 23S rRNA + S-adenosyl-L-homocysteine + H(+)</text>
        <dbReference type="Rhea" id="RHEA:43736"/>
        <dbReference type="Rhea" id="RHEA-COMP:10668"/>
        <dbReference type="Rhea" id="RHEA-COMP:10669"/>
        <dbReference type="ChEBI" id="CHEBI:15378"/>
        <dbReference type="ChEBI" id="CHEBI:57856"/>
        <dbReference type="ChEBI" id="CHEBI:59789"/>
        <dbReference type="ChEBI" id="CHEBI:74411"/>
        <dbReference type="ChEBI" id="CHEBI:74449"/>
        <dbReference type="EC" id="2.1.1.266"/>
    </reaction>
</comment>
<feature type="site" description="Interaction with substrate rRNA" evidence="1">
    <location>
        <position position="4"/>
    </location>
</feature>
<comment type="caution">
    <text evidence="2">The sequence shown here is derived from an EMBL/GenBank/DDBJ whole genome shotgun (WGS) entry which is preliminary data.</text>
</comment>
<organism evidence="2 3">
    <name type="scientific">Robbsia andropogonis</name>
    <dbReference type="NCBI Taxonomy" id="28092"/>
    <lineage>
        <taxon>Bacteria</taxon>
        <taxon>Pseudomonadati</taxon>
        <taxon>Pseudomonadota</taxon>
        <taxon>Betaproteobacteria</taxon>
        <taxon>Burkholderiales</taxon>
        <taxon>Burkholderiaceae</taxon>
        <taxon>Robbsia</taxon>
    </lineage>
</organism>
<comment type="similarity">
    <text evidence="1">Belongs to the RlmJ family.</text>
</comment>
<name>A0A0F5K0Z8_9BURK</name>
<keyword evidence="3" id="KW-1185">Reference proteome</keyword>
<accession>A0A0F5K0Z8</accession>
<feature type="binding site" evidence="1">
    <location>
        <position position="108"/>
    </location>
    <ligand>
        <name>S-adenosyl-L-methionine</name>
        <dbReference type="ChEBI" id="CHEBI:59789"/>
    </ligand>
</feature>
<dbReference type="GO" id="GO:0003723">
    <property type="term" value="F:RNA binding"/>
    <property type="evidence" value="ECO:0007669"/>
    <property type="project" value="UniProtKB-UniRule"/>
</dbReference>
<keyword evidence="1" id="KW-0808">Transferase</keyword>
<evidence type="ECO:0000256" key="1">
    <source>
        <dbReference type="HAMAP-Rule" id="MF_00934"/>
    </source>
</evidence>
<dbReference type="Gene3D" id="3.40.50.150">
    <property type="entry name" value="Vaccinia Virus protein VP39"/>
    <property type="match status" value="1"/>
</dbReference>
<feature type="binding site" evidence="1">
    <location>
        <position position="126"/>
    </location>
    <ligand>
        <name>S-adenosyl-L-methionine</name>
        <dbReference type="ChEBI" id="CHEBI:59789"/>
    </ligand>
</feature>
<comment type="function">
    <text evidence="1">Specifically methylates the adenine in position 2030 of 23S rRNA.</text>
</comment>
<dbReference type="InterPro" id="IPR029063">
    <property type="entry name" value="SAM-dependent_MTases_sf"/>
</dbReference>
<reference evidence="2 3" key="1">
    <citation type="submission" date="2015-03" db="EMBL/GenBank/DDBJ databases">
        <title>Draft Genome Sequence of Burkholderia andropogonis type strain ICMP2807, isolated from Sorghum bicolor.</title>
        <authorList>
            <person name="Lopes-Santos L."/>
            <person name="Castro D.B."/>
            <person name="Ottoboni L.M."/>
            <person name="Park D."/>
            <person name="Weirc B.S."/>
            <person name="Destefano S.A."/>
        </authorList>
    </citation>
    <scope>NUCLEOTIDE SEQUENCE [LARGE SCALE GENOMIC DNA]</scope>
    <source>
        <strain evidence="2 3">ICMP2807</strain>
    </source>
</reference>
<dbReference type="Proteomes" id="UP000033618">
    <property type="component" value="Unassembled WGS sequence"/>
</dbReference>
<feature type="binding site" evidence="1">
    <location>
        <position position="42"/>
    </location>
    <ligand>
        <name>S-adenosyl-L-methionine</name>
        <dbReference type="ChEBI" id="CHEBI:59789"/>
    </ligand>
</feature>
<keyword evidence="1" id="KW-0489">Methyltransferase</keyword>
<dbReference type="HAMAP" id="MF_00934">
    <property type="entry name" value="23SrRNA_methyltr_J"/>
    <property type="match status" value="1"/>
</dbReference>
<dbReference type="EC" id="2.1.1.266" evidence="1"/>
<feature type="binding site" evidence="1">
    <location>
        <position position="19"/>
    </location>
    <ligand>
        <name>S-adenosyl-L-methionine</name>
        <dbReference type="ChEBI" id="CHEBI:59789"/>
    </ligand>
</feature>
<dbReference type="GO" id="GO:0036307">
    <property type="term" value="F:23S rRNA (adenine(2030)-N(6))-methyltransferase activity"/>
    <property type="evidence" value="ECO:0007669"/>
    <property type="project" value="UniProtKB-UniRule"/>
</dbReference>
<dbReference type="PATRIC" id="fig|28092.6.peg.2595"/>
<feature type="binding site" evidence="1">
    <location>
        <begin position="152"/>
        <end position="153"/>
    </location>
    <ligand>
        <name>S-adenosyl-L-methionine</name>
        <dbReference type="ChEBI" id="CHEBI:59789"/>
    </ligand>
</feature>
<feature type="active site" description="Proton acceptor" evidence="1">
    <location>
        <position position="173"/>
    </location>
</feature>
<comment type="subunit">
    <text evidence="1">Monomer.</text>
</comment>
<evidence type="ECO:0000313" key="3">
    <source>
        <dbReference type="Proteomes" id="UP000033618"/>
    </source>
</evidence>
<keyword evidence="1" id="KW-0694">RNA-binding</keyword>
<dbReference type="EMBL" id="LAQU01000009">
    <property type="protein sequence ID" value="KKB63534.1"/>
    <property type="molecule type" value="Genomic_DNA"/>
</dbReference>
<feature type="binding site" evidence="1">
    <location>
        <position position="173"/>
    </location>
    <ligand>
        <name>S-adenosyl-L-methionine</name>
        <dbReference type="ChEBI" id="CHEBI:59789"/>
    </ligand>
</feature>
<dbReference type="PANTHER" id="PTHR37426">
    <property type="entry name" value="RIBOSOMAL RNA LARGE SUBUNIT METHYLTRANSFERASE J"/>
    <property type="match status" value="1"/>
</dbReference>
<dbReference type="GO" id="GO:0005829">
    <property type="term" value="C:cytosol"/>
    <property type="evidence" value="ECO:0007669"/>
    <property type="project" value="TreeGrafter"/>
</dbReference>
<keyword evidence="1" id="KW-0698">rRNA processing</keyword>
<dbReference type="Pfam" id="PF04378">
    <property type="entry name" value="RsmJ"/>
    <property type="match status" value="1"/>
</dbReference>
<protein>
    <recommendedName>
        <fullName evidence="1">Ribosomal RNA large subunit methyltransferase J</fullName>
        <ecNumber evidence="1">2.1.1.266</ecNumber>
    </recommendedName>
    <alternativeName>
        <fullName evidence="1">23S rRNA (adenine(2030)-N6)-methyltransferase</fullName>
    </alternativeName>
    <alternativeName>
        <fullName evidence="1">23S rRNA m6A2030 methyltransferase</fullName>
    </alternativeName>
</protein>
<dbReference type="SUPFAM" id="SSF53335">
    <property type="entry name" value="S-adenosyl-L-methionine-dependent methyltransferases"/>
    <property type="match status" value="1"/>
</dbReference>
<dbReference type="OrthoDB" id="9791274at2"/>
<dbReference type="GO" id="GO:0070475">
    <property type="term" value="P:rRNA base methylation"/>
    <property type="evidence" value="ECO:0007669"/>
    <property type="project" value="UniProtKB-UniRule"/>
</dbReference>